<protein>
    <recommendedName>
        <fullName evidence="4">BZIP domain-containing protein</fullName>
    </recommendedName>
</protein>
<evidence type="ECO:0008006" key="4">
    <source>
        <dbReference type="Google" id="ProtNLM"/>
    </source>
</evidence>
<accession>A0A5N7B6Z4</accession>
<dbReference type="AlphaFoldDB" id="A0A5N7B6Z4"/>
<feature type="region of interest" description="Disordered" evidence="1">
    <location>
        <begin position="19"/>
        <end position="42"/>
    </location>
</feature>
<dbReference type="Gene3D" id="1.20.5.170">
    <property type="match status" value="1"/>
</dbReference>
<proteinExistence type="predicted"/>
<evidence type="ECO:0000256" key="1">
    <source>
        <dbReference type="SAM" id="MobiDB-lite"/>
    </source>
</evidence>
<sequence>MSPMEATLPAQTTIQTINGKLRGSAQNTAVQKSDVKKPSHAFATNDKMHIEWRARRDKVLQRNCQAVKRCRQRKKLVVEEIESLADAHIWWKSELRIQIEQLRYELLGLHSGILRHTH</sequence>
<gene>
    <name evidence="2" type="ORF">BDV26DRAFT_293122</name>
</gene>
<dbReference type="OrthoDB" id="295274at2759"/>
<evidence type="ECO:0000313" key="2">
    <source>
        <dbReference type="EMBL" id="KAE8377516.1"/>
    </source>
</evidence>
<keyword evidence="3" id="KW-1185">Reference proteome</keyword>
<dbReference type="GO" id="GO:0003700">
    <property type="term" value="F:DNA-binding transcription factor activity"/>
    <property type="evidence" value="ECO:0007669"/>
    <property type="project" value="InterPro"/>
</dbReference>
<dbReference type="Proteomes" id="UP000326198">
    <property type="component" value="Unassembled WGS sequence"/>
</dbReference>
<organism evidence="2 3">
    <name type="scientific">Aspergillus bertholletiae</name>
    <dbReference type="NCBI Taxonomy" id="1226010"/>
    <lineage>
        <taxon>Eukaryota</taxon>
        <taxon>Fungi</taxon>
        <taxon>Dikarya</taxon>
        <taxon>Ascomycota</taxon>
        <taxon>Pezizomycotina</taxon>
        <taxon>Eurotiomycetes</taxon>
        <taxon>Eurotiomycetidae</taxon>
        <taxon>Eurotiales</taxon>
        <taxon>Aspergillaceae</taxon>
        <taxon>Aspergillus</taxon>
        <taxon>Aspergillus subgen. Circumdati</taxon>
    </lineage>
</organism>
<dbReference type="InterPro" id="IPR046347">
    <property type="entry name" value="bZIP_sf"/>
</dbReference>
<reference evidence="2 3" key="1">
    <citation type="submission" date="2019-04" db="EMBL/GenBank/DDBJ databases">
        <title>Friends and foes A comparative genomics studyof 23 Aspergillus species from section Flavi.</title>
        <authorList>
            <consortium name="DOE Joint Genome Institute"/>
            <person name="Kjaerbolling I."/>
            <person name="Vesth T."/>
            <person name="Frisvad J.C."/>
            <person name="Nybo J.L."/>
            <person name="Theobald S."/>
            <person name="Kildgaard S."/>
            <person name="Isbrandt T."/>
            <person name="Kuo A."/>
            <person name="Sato A."/>
            <person name="Lyhne E.K."/>
            <person name="Kogle M.E."/>
            <person name="Wiebenga A."/>
            <person name="Kun R.S."/>
            <person name="Lubbers R.J."/>
            <person name="Makela M.R."/>
            <person name="Barry K."/>
            <person name="Chovatia M."/>
            <person name="Clum A."/>
            <person name="Daum C."/>
            <person name="Haridas S."/>
            <person name="He G."/>
            <person name="LaButti K."/>
            <person name="Lipzen A."/>
            <person name="Mondo S."/>
            <person name="Riley R."/>
            <person name="Salamov A."/>
            <person name="Simmons B.A."/>
            <person name="Magnuson J.K."/>
            <person name="Henrissat B."/>
            <person name="Mortensen U.H."/>
            <person name="Larsen T.O."/>
            <person name="Devries R.P."/>
            <person name="Grigoriev I.V."/>
            <person name="Machida M."/>
            <person name="Baker S.E."/>
            <person name="Andersen M.R."/>
        </authorList>
    </citation>
    <scope>NUCLEOTIDE SEQUENCE [LARGE SCALE GENOMIC DNA]</scope>
    <source>
        <strain evidence="2 3">IBT 29228</strain>
    </source>
</reference>
<name>A0A5N7B6Z4_9EURO</name>
<dbReference type="SUPFAM" id="SSF57959">
    <property type="entry name" value="Leucine zipper domain"/>
    <property type="match status" value="1"/>
</dbReference>
<dbReference type="EMBL" id="ML736222">
    <property type="protein sequence ID" value="KAE8377516.1"/>
    <property type="molecule type" value="Genomic_DNA"/>
</dbReference>
<feature type="compositionally biased region" description="Polar residues" evidence="1">
    <location>
        <begin position="19"/>
        <end position="31"/>
    </location>
</feature>
<evidence type="ECO:0000313" key="3">
    <source>
        <dbReference type="Proteomes" id="UP000326198"/>
    </source>
</evidence>